<feature type="compositionally biased region" description="Basic and acidic residues" evidence="9">
    <location>
        <begin position="3365"/>
        <end position="3374"/>
    </location>
</feature>
<feature type="region of interest" description="Disordered" evidence="9">
    <location>
        <begin position="2463"/>
        <end position="2514"/>
    </location>
</feature>
<evidence type="ECO:0000256" key="1">
    <source>
        <dbReference type="ARBA" id="ARBA00004138"/>
    </source>
</evidence>
<dbReference type="InterPro" id="IPR029063">
    <property type="entry name" value="SAM-dependent_MTases_sf"/>
</dbReference>
<dbReference type="Pfam" id="PF23335">
    <property type="entry name" value="Beta-prop_IFT80_2nd"/>
    <property type="match status" value="1"/>
</dbReference>
<feature type="compositionally biased region" description="Low complexity" evidence="9">
    <location>
        <begin position="3342"/>
        <end position="3353"/>
    </location>
</feature>
<dbReference type="Gene3D" id="2.130.10.10">
    <property type="entry name" value="YVTN repeat-like/Quinoprotein amine dehydrogenase"/>
    <property type="match status" value="2"/>
</dbReference>
<evidence type="ECO:0000313" key="12">
    <source>
        <dbReference type="EMBL" id="CAK9026050.1"/>
    </source>
</evidence>
<feature type="compositionally biased region" description="Basic and acidic residues" evidence="9">
    <location>
        <begin position="101"/>
        <end position="114"/>
    </location>
</feature>
<feature type="region of interest" description="Disordered" evidence="9">
    <location>
        <begin position="3010"/>
        <end position="3036"/>
    </location>
</feature>
<dbReference type="Gene3D" id="1.25.40.470">
    <property type="match status" value="2"/>
</dbReference>
<dbReference type="Pfam" id="PF24762">
    <property type="entry name" value="TPR_IF140-IFT172"/>
    <property type="match status" value="1"/>
</dbReference>
<feature type="region of interest" description="Disordered" evidence="9">
    <location>
        <begin position="3299"/>
        <end position="3380"/>
    </location>
</feature>
<accession>A0ABP0KGW8</accession>
<proteinExistence type="inferred from homology"/>
<keyword evidence="5" id="KW-0802">TPR repeat</keyword>
<comment type="subcellular location">
    <subcellularLocation>
        <location evidence="1">Cell projection</location>
        <location evidence="1">Cilium</location>
    </subcellularLocation>
</comment>
<feature type="compositionally biased region" description="Basic residues" evidence="9">
    <location>
        <begin position="936"/>
        <end position="948"/>
    </location>
</feature>
<feature type="region of interest" description="Disordered" evidence="9">
    <location>
        <begin position="923"/>
        <end position="948"/>
    </location>
</feature>
<feature type="compositionally biased region" description="Acidic residues" evidence="9">
    <location>
        <begin position="2481"/>
        <end position="2495"/>
    </location>
</feature>
<sequence>MLAMQQFERLLYKFSSINTHEKQLVRSTFLDIVMHKTIDPRRRNRQSTGLPLWERTKLCPSRTSCESVAPDSDMKIVRQSVHFCFETDLLEVQLFDEQGDKQDRFSTKPADKAARSPSEMRLPVDEAARTYAVKTIEFSPDGTKLAVAQSDNIVFVYKLGTDWKDKKSICNKFQQTSSVTCLSWPAGHPNEVVFGLAEGKVKVGQLKSNKAATLYSTDSFVVSMCSGPDGNSILSGHIDGSIYRFHFETETVPRPTTTKFAMVPQCVPYALSWGYAGICAAGNDRMVRFWDSEGREGQTFDYSTDSKIKEFTCAAFNPSGESVVLGNYNRFLVFAWHPKRSEWAEVVQREVPNLYSVTALTWRADGSRLIVGSLCGGVDMFDVCIRRSRYRGTHEFTYVSLSQVIVKSIATGHRIVLKSNVGFEIQKINIFQDRFLVANTPESILLGDLQTCRLSEIPWHSSGTEKFFFDNPTVCMIFKAGELSVVEYGCNELLACARTEFMSPHLISVRINTPDENDVYAPAMGELKVIAYLLDLMTIRVVDLVTNTTLATISHDTRIDWLELNPNGANRLIFRDKRRQLYLYDIEQQSRVTLLNYCNYVQWVPDSDVVVAQNRGQLCVWYSINAPDRVTLHEIKGDIEDIERSNGRTCVIVDEGVNMVEYELDEGLISFGSCLERGQYAKAVDLLEELPLTPETEAMWRSLADASMEHFNLPVAERCYAVLGDVAKSRYLHKAGRCEAPQTVRNDHAQTRRKWRCWRSSFNELRPFCWTTMSWMKLWPCTRSFTSMMSPSDWQSERTIQRRRPESCRRLKATLSGPTPCATSAKESRVALSALGLLAACQRCRRWTHLRREWRGQRVSCHAQEDDENEDYFESTGGGSQSSSARQSLSMPSEASQLDVLSPSADELVNVDVPNHYLNISRSRPTKSVRGGPAHVHGRSKRSKQKVQWRLKQGPPLAHKNWDFPSRLRVSTGIAKRRRLEQPTGVVVRPTMERVREALFNQVTSMHLFEDRSVRVLDLFAGTGSLGIEALSRGAAECIYVDTSKECVDCCIANSWLAGFMEHEEAAKGTINDRIQAEVAPLMMVGGPRAQVQIELHRAQVSRQPVGAVQADVLDFLEDPEKFGLVNRSFNLVMASPNFNEISYRQLCTALAKSDLIERDGLVAIEYPREIGVLPPVLCAPFDEEDDWDDVAAGVPVLHGLRNREYGSGMLAIYCKLPTGARGRAGEPRPWEFTETLMQPKLRQRSRDLWRTPSIFSERERGFAVPKQAASVVQRHNANYSQELLQKIVAGLQASGMHDRAGALYERMGLIQPAMDAYCRGHAYRQAIELAKHSQPGLVVALEEQWGDWLVSQRQVDAAINHYIEAGSAIKAIDAAMTARQWHKAEMLLDQVSMGADQTFALPFYEKLATHYGQSRQFDQAERAFIKSGRPQRAVQMYVDHAQYEKAHRVAKAHLSPAEKTELYIQLAQAPTSGISRAQAEQMYLAVNEFDLAINMYKKREEYEQMLRLVSKYRKELLNDTYKHIAEQYEMKGNLKKAEHYYVEAKMWTSAMSMYRQLEQWEDAKRVAKMHGGKQALEKVVLAQAHATFKEHGAEAGAQLLAKHGLIDIAIDYAVEHSNFAHAFELANLSAKHKLPDIHLKKATLPIWASLRNRALALEDDEQFKLAEEEFIQAKKPKEAIDMYVHQRDWVSAMRVAEAYEPQSVNDVMVHHAKDLVDQNNMQAAENLFIQAGKPELAVKAYSAKRNVPEAVRVCKKHCPHMLGDVVDSYGEGGGAPGVAQSLDEILDAAKIYEDTGSYSRAIDTYLSVSETSSADADRLEEVWENAVRLSMKHAQERYNEVVSIVAKRLKLIQRFEAAAELYESVDHAREAVNCYMAGEESLALLESNEPKACIMEQVYGFGLPEHEEDNSTPKDRFLSLVANRPWKHGGYHVVTMLLDNNHWVKQSRRRHGADIGCFTTEVGSALLLKIARERQQQCTPEEFLKVKRRGHRVEQPPRQPIHPQPQPLQSASSSSREVQVALPLKMGPNPFQQCIAISAHDALARTEAAVELDPMIKEALYEVGRPVLSFKAMAWKASKSTKMLSLQFKRIADCVFEGGRFLANQLIDAAFRFVDRGSLKPVAWIEKRRYDETPLPVKLRDRSLQSSDKQAKVLQTEAVYGMVFEDTVTAKRMFMKFRLPTPLLSLDRTTAQNIKQAVLKACHWPESGWCKENFPLNYSIVVTDQYAANFSAERSMDQDWPRCGKVHLPCDVHKLSRAQTTQHNLVDTEISCMVAGSVILHEAGAAQAFRDCVFQVLESNLEIRYAAPPEGFVKEYREALHELLLKIPEFSHQDERRKSFKALRIRQRRVIAYFLNGDLQSRRIIHFTENDNVTKETLLPKIRKYLLPALLPGPVPTFPRHRWTNSDLSVDYFAILATHHQLLERASALWLGLDNLDEAPECDDQEGPITWEDLLKKKLQSLPSHVPPLPTPGPAVGEACLDENGPDGDNDQGEQDQALDNLNPNPPQEQDDGVSYVERDWAKILKSLKQKFIAWIKSSGSQHTVSLAGRLVIMRISMDPVCRLMHKFLHLAGQRWDKEQEFKAALGQTRSYRILEAHKGQDVANLFEYLERAHHSVPTAVPLKDMKLISRNLLFALLSRVACNLQVSLLPSRKACPVRLFSCLLGNNEVEQFYQLRNCLHDSLTAAFVHAFPSVAEASSPTAQDILISLALLIDMDISQIESKHASARRIVMSRSLQTHGTQLDDLSADFLLRQNAVDYTRVFTGGTGRGEGVQTSKRKRLRKVRKVRKDGRERKASRPGGFRTWLHMHKKGILWKTPGTMTELAREFPALPKEEKDAISSIAEAAGTSVDHGYAPFGVKPRDASALAIPLSNTVELAVQEAKQQISSLQAVTREEEARLNTALVRYHERHVDNLPEAFVQVLGRDFHRCVADSLAVFDMHLPADAFYSEAEDHEDFAGEGYVDVDAGSDVSGSPPNSDLDSSCTEEEELDKELGEWLDYLDAEEAPEEFPDQHAETPKGQEHEGNDDDLDGHNVSADTKEQAIQDGQAALGSKPLREVLLSDDERQEWLKKAAALLRCEAGVSWAETNSRGQPVGDGCDNCVRTMLEKHPDMTWNEVCAKCEKSKEFQSDSKMAAQKRLELADTLENRQFHPGSDVFQSERVGHVTYVEVAVLTEAELLRIFKVGAKTLGFAKEKLVPFYNEEGKLSHGYYVGLRGMPISELFSCRKMRLFSELSHSHDQHFLEPEYQFDKQQGVNNFEYYKAQEIGKRASGVQVASRPHLKHFCDLQEIADGVEKKRREKEEAQKHEEPEDEEPDEDLDQEMQAMGEDGENVPKRKQAPGVAQAAGGAPEARKKTSTAARSKKEVKDKKSSAGGGEIFASSADMEALKESDFEMFKVATRFGSLPECLLKLNVKEKILPKLEGAREHDLLVQRYAECEAADKLVSGNIMTMGSRDLTNLLTVLDGTNITFPFPVRCKLVERHATDVCKDIFESTEDPVSLRSRFCELLLPQRGIPASFDCFCPTLAGLLVQELEQVDEAENLAHFTDGDNVSAEKYALGTLLADAFSNDYTIQILKGGQAKKNALLAIMQAMLDKKDSFGLPSSFPPESMPDSVKGAVDAIMEACTVILHIVEPTFPVSIEAFNSLMTRKGKNLLKNNLKIAVETGFRKEVDDVLRTAAKSQIYFPEVEKYTTSLKDAAAQDFAFALLVEVLNKYPEYQSQLRPGATHHLGQQLLLHLMKASKSMLGQDMSSTEPLPFEVSDVDAVMAGLKQFSGSPEANERLAELKRWKATMSQYLGRQQLLQLCTAMETDRSSVKIKQLQSCLESAQLSASTPPTGPLGEKMLKALPAVLGWLMEQVAGDMANLGERLPALLDDVEVVDKFAVATHHGMQTWLNLQIHVVQTGLSLRTAQIQWENLAREVKDRVEKDKKHEKLIAVLTACRKFETSVRAAGQYAFHTLAAECSKLGLAEDDAIASMNFHTTFTASLDEFYDGIRLTATGYMEKIKSMKEDMIGKTGELANPESPEYWRHGLASDCSLADLKAASRSKLKKLPGGSIKSLYDKQVKDRLFIVSKAQALARDELGEISGGSVDESRVHSVLMVEVWEKARLLAQQMAPDMVRLVEERYKSELVNKGDGDHVIRMTGDVDTALDMYARNGEWTKCLTLAEKQSPKILPHYLVQYCKILANKGDNLEACQMLVRYGPPTDPGQSNSNFQLYKAGLPHLLAGDQPAGPPLVREMLLRVMTPAGTLGAPPTPSILAEDRRPQAEFLKAQLETGDGPTRGTLRERHMAPELVAKISLSLCRYCSEFPMDLAFYSAGLDCKEAGMINMSFFFLNRFLDIADAIDDPENAAIDNTDFMDTDIPSPYDLDLPDQNHVSSEKVEEIRDWVLGWSMDQSVQQKTLGPMGRY</sequence>
<feature type="domain" description="IF140/IFT172/WDR19 TPR" evidence="11">
    <location>
        <begin position="1303"/>
        <end position="1442"/>
    </location>
</feature>
<evidence type="ECO:0000256" key="5">
    <source>
        <dbReference type="ARBA" id="ARBA00022803"/>
    </source>
</evidence>
<dbReference type="InterPro" id="IPR056456">
    <property type="entry name" value="Beta-prop_IFT80_2nd"/>
</dbReference>
<dbReference type="PANTHER" id="PTHR15722:SF2">
    <property type="entry name" value="INTRAFLAGELLAR TRANSPORT PROTEIN 172 HOMOLOG"/>
    <property type="match status" value="1"/>
</dbReference>
<evidence type="ECO:0000259" key="10">
    <source>
        <dbReference type="Pfam" id="PF23335"/>
    </source>
</evidence>
<keyword evidence="4" id="KW-0677">Repeat</keyword>
<evidence type="ECO:0000256" key="3">
    <source>
        <dbReference type="ARBA" id="ARBA00022574"/>
    </source>
</evidence>
<feature type="region of interest" description="Disordered" evidence="9">
    <location>
        <begin position="858"/>
        <end position="897"/>
    </location>
</feature>
<keyword evidence="3" id="KW-0853">WD repeat</keyword>
<keyword evidence="2" id="KW-0217">Developmental protein</keyword>
<dbReference type="Pfam" id="PF03602">
    <property type="entry name" value="Cons_hypoth95"/>
    <property type="match status" value="1"/>
</dbReference>
<gene>
    <name evidence="12" type="ORF">CCMP2556_LOCUS16211</name>
</gene>
<evidence type="ECO:0000256" key="7">
    <source>
        <dbReference type="ARBA" id="ARBA00023273"/>
    </source>
</evidence>
<feature type="region of interest" description="Disordered" evidence="9">
    <location>
        <begin position="1982"/>
        <end position="2015"/>
    </location>
</feature>
<keyword evidence="13" id="KW-1185">Reference proteome</keyword>
<evidence type="ECO:0000256" key="6">
    <source>
        <dbReference type="ARBA" id="ARBA00023069"/>
    </source>
</evidence>
<evidence type="ECO:0000259" key="11">
    <source>
        <dbReference type="Pfam" id="PF24762"/>
    </source>
</evidence>
<comment type="caution">
    <text evidence="12">The sequence shown here is derived from an EMBL/GenBank/DDBJ whole genome shotgun (WGS) entry which is preliminary data.</text>
</comment>
<feature type="compositionally biased region" description="Pro residues" evidence="9">
    <location>
        <begin position="1998"/>
        <end position="2007"/>
    </location>
</feature>
<evidence type="ECO:0000313" key="13">
    <source>
        <dbReference type="Proteomes" id="UP001642484"/>
    </source>
</evidence>
<feature type="domain" description="IFT80 second beta-propeller" evidence="10">
    <location>
        <begin position="535"/>
        <end position="625"/>
    </location>
</feature>
<evidence type="ECO:0000256" key="4">
    <source>
        <dbReference type="ARBA" id="ARBA00022737"/>
    </source>
</evidence>
<evidence type="ECO:0000256" key="9">
    <source>
        <dbReference type="SAM" id="MobiDB-lite"/>
    </source>
</evidence>
<feature type="region of interest" description="Disordered" evidence="9">
    <location>
        <begin position="101"/>
        <end position="120"/>
    </location>
</feature>
<keyword evidence="7" id="KW-0966">Cell projection</keyword>
<feature type="compositionally biased region" description="Polar residues" evidence="9">
    <location>
        <begin position="2973"/>
        <end position="2985"/>
    </location>
</feature>
<feature type="compositionally biased region" description="Basic and acidic residues" evidence="9">
    <location>
        <begin position="3013"/>
        <end position="3026"/>
    </location>
</feature>
<dbReference type="InterPro" id="IPR036322">
    <property type="entry name" value="WD40_repeat_dom_sf"/>
</dbReference>
<keyword evidence="6" id="KW-0969">Cilium</keyword>
<dbReference type="SUPFAM" id="SSF53335">
    <property type="entry name" value="S-adenosyl-L-methionine-dependent methyltransferases"/>
    <property type="match status" value="1"/>
</dbReference>
<dbReference type="Proteomes" id="UP001642484">
    <property type="component" value="Unassembled WGS sequence"/>
</dbReference>
<dbReference type="PANTHER" id="PTHR15722">
    <property type="entry name" value="IFT140/172-RELATED"/>
    <property type="match status" value="1"/>
</dbReference>
<dbReference type="InterPro" id="IPR001680">
    <property type="entry name" value="WD40_rpt"/>
</dbReference>
<feature type="compositionally biased region" description="Acidic residues" evidence="9">
    <location>
        <begin position="3313"/>
        <end position="3324"/>
    </location>
</feature>
<protein>
    <submittedName>
        <fullName evidence="12">Uncharacterized protein</fullName>
    </submittedName>
</protein>
<evidence type="ECO:0000256" key="8">
    <source>
        <dbReference type="ARBA" id="ARBA00038130"/>
    </source>
</evidence>
<organism evidence="12 13">
    <name type="scientific">Durusdinium trenchii</name>
    <dbReference type="NCBI Taxonomy" id="1381693"/>
    <lineage>
        <taxon>Eukaryota</taxon>
        <taxon>Sar</taxon>
        <taxon>Alveolata</taxon>
        <taxon>Dinophyceae</taxon>
        <taxon>Suessiales</taxon>
        <taxon>Symbiodiniaceae</taxon>
        <taxon>Durusdinium</taxon>
    </lineage>
</organism>
<dbReference type="SUPFAM" id="SSF69322">
    <property type="entry name" value="Tricorn protease domain 2"/>
    <property type="match status" value="1"/>
</dbReference>
<evidence type="ECO:0000256" key="2">
    <source>
        <dbReference type="ARBA" id="ARBA00022473"/>
    </source>
</evidence>
<dbReference type="SMART" id="SM00320">
    <property type="entry name" value="WD40"/>
    <property type="match status" value="6"/>
</dbReference>
<dbReference type="SUPFAM" id="SSF50978">
    <property type="entry name" value="WD40 repeat-like"/>
    <property type="match status" value="1"/>
</dbReference>
<dbReference type="InterPro" id="IPR015943">
    <property type="entry name" value="WD40/YVTN_repeat-like_dom_sf"/>
</dbReference>
<dbReference type="InterPro" id="IPR056168">
    <property type="entry name" value="TPR_IF140/IFT172/WDR19"/>
</dbReference>
<reference evidence="12 13" key="1">
    <citation type="submission" date="2024-02" db="EMBL/GenBank/DDBJ databases">
        <authorList>
            <person name="Chen Y."/>
            <person name="Shah S."/>
            <person name="Dougan E. K."/>
            <person name="Thang M."/>
            <person name="Chan C."/>
        </authorList>
    </citation>
    <scope>NUCLEOTIDE SEQUENCE [LARGE SCALE GENOMIC DNA]</scope>
</reference>
<feature type="region of interest" description="Disordered" evidence="9">
    <location>
        <begin position="2965"/>
        <end position="2993"/>
    </location>
</feature>
<comment type="similarity">
    <text evidence="8">Belongs to the IFT172 family.</text>
</comment>
<dbReference type="EMBL" id="CAXAMN010008668">
    <property type="protein sequence ID" value="CAK9026050.1"/>
    <property type="molecule type" value="Genomic_DNA"/>
</dbReference>
<feature type="compositionally biased region" description="Basic and acidic residues" evidence="9">
    <location>
        <begin position="3299"/>
        <end position="3312"/>
    </location>
</feature>
<feature type="compositionally biased region" description="Low complexity" evidence="9">
    <location>
        <begin position="881"/>
        <end position="893"/>
    </location>
</feature>
<dbReference type="Gene3D" id="3.40.50.150">
    <property type="entry name" value="Vaccinia Virus protein VP39"/>
    <property type="match status" value="1"/>
</dbReference>
<name>A0ABP0KGW8_9DINO</name>